<dbReference type="EMBL" id="JAUJFI010000007">
    <property type="protein sequence ID" value="MDQ2101677.1"/>
    <property type="molecule type" value="Genomic_DNA"/>
</dbReference>
<evidence type="ECO:0000256" key="5">
    <source>
        <dbReference type="ARBA" id="ARBA00022519"/>
    </source>
</evidence>
<comment type="subcellular location">
    <subcellularLocation>
        <location evidence="1">Cell inner membrane</location>
        <topology evidence="1">Single-pass membrane protein</topology>
        <orientation evidence="1">Periplasmic side</orientation>
    </subcellularLocation>
</comment>
<proteinExistence type="inferred from homology"/>
<dbReference type="NCBIfam" id="TIGR01352">
    <property type="entry name" value="tonB_Cterm"/>
    <property type="match status" value="1"/>
</dbReference>
<keyword evidence="4" id="KW-1003">Cell membrane</keyword>
<dbReference type="Proteomes" id="UP001227317">
    <property type="component" value="Unassembled WGS sequence"/>
</dbReference>
<evidence type="ECO:0000256" key="4">
    <source>
        <dbReference type="ARBA" id="ARBA00022475"/>
    </source>
</evidence>
<sequence>MSVATFGPNDLPDGLPDGGERTAPAVARWGGSLLVVLGAHALVAVAALSWHVAMEETPATPPAVMIDLAPLPETPPAEPPPTVESMLPQPEMPPEPIIEPEPEPEPLPEIVPEPPPPVPAEVALPEPPPKPKPKPKEEPKPKPKAEPPKPRPEPRVTPKPVTEAPTSAAPSAAPPAGAPTQAAPVVRNSNAVPTWHGAVVGHLERYKRYPRVAQMRRQQGVPQVHITLDRQGRVLAVRLHKGSGFEALDEETLALVERASPLPAPPPEAAQDRMELVVPVQYFLR</sequence>
<feature type="region of interest" description="Disordered" evidence="10">
    <location>
        <begin position="66"/>
        <end position="182"/>
    </location>
</feature>
<evidence type="ECO:0000256" key="2">
    <source>
        <dbReference type="ARBA" id="ARBA00006555"/>
    </source>
</evidence>
<keyword evidence="3" id="KW-0813">Transport</keyword>
<dbReference type="Pfam" id="PF03544">
    <property type="entry name" value="TonB_C"/>
    <property type="match status" value="1"/>
</dbReference>
<feature type="compositionally biased region" description="Pro residues" evidence="10">
    <location>
        <begin position="72"/>
        <end position="82"/>
    </location>
</feature>
<dbReference type="Gene3D" id="3.30.1150.10">
    <property type="match status" value="1"/>
</dbReference>
<evidence type="ECO:0000256" key="10">
    <source>
        <dbReference type="SAM" id="MobiDB-lite"/>
    </source>
</evidence>
<gene>
    <name evidence="12" type="ORF">QSG27_03105</name>
</gene>
<comment type="similarity">
    <text evidence="2">Belongs to the TonB family.</text>
</comment>
<dbReference type="PROSITE" id="PS52015">
    <property type="entry name" value="TONB_CTD"/>
    <property type="match status" value="1"/>
</dbReference>
<dbReference type="InterPro" id="IPR006260">
    <property type="entry name" value="TonB/TolA_C"/>
</dbReference>
<dbReference type="SUPFAM" id="SSF74653">
    <property type="entry name" value="TolA/TonB C-terminal domain"/>
    <property type="match status" value="1"/>
</dbReference>
<evidence type="ECO:0000259" key="11">
    <source>
        <dbReference type="PROSITE" id="PS52015"/>
    </source>
</evidence>
<evidence type="ECO:0000256" key="7">
    <source>
        <dbReference type="ARBA" id="ARBA00022927"/>
    </source>
</evidence>
<dbReference type="PANTHER" id="PTHR33446">
    <property type="entry name" value="PROTEIN TONB-RELATED"/>
    <property type="match status" value="1"/>
</dbReference>
<feature type="compositionally biased region" description="Low complexity" evidence="10">
    <location>
        <begin position="158"/>
        <end position="171"/>
    </location>
</feature>
<evidence type="ECO:0000313" key="12">
    <source>
        <dbReference type="EMBL" id="MDQ2101677.1"/>
    </source>
</evidence>
<keyword evidence="9" id="KW-0472">Membrane</keyword>
<dbReference type="InterPro" id="IPR037682">
    <property type="entry name" value="TonB_C"/>
</dbReference>
<keyword evidence="5" id="KW-0997">Cell inner membrane</keyword>
<name>A0ABU0WCP8_9PROT</name>
<keyword evidence="13" id="KW-1185">Reference proteome</keyword>
<dbReference type="PANTHER" id="PTHR33446:SF13">
    <property type="entry name" value="TONB PROTEIN"/>
    <property type="match status" value="1"/>
</dbReference>
<keyword evidence="7" id="KW-0653">Protein transport</keyword>
<evidence type="ECO:0000256" key="9">
    <source>
        <dbReference type="ARBA" id="ARBA00023136"/>
    </source>
</evidence>
<evidence type="ECO:0000256" key="8">
    <source>
        <dbReference type="ARBA" id="ARBA00022989"/>
    </source>
</evidence>
<keyword evidence="6" id="KW-0812">Transmembrane</keyword>
<accession>A0ABU0WCP8</accession>
<organism evidence="12 13">
    <name type="scientific">Azospirillum isscasi</name>
    <dbReference type="NCBI Taxonomy" id="3053926"/>
    <lineage>
        <taxon>Bacteria</taxon>
        <taxon>Pseudomonadati</taxon>
        <taxon>Pseudomonadota</taxon>
        <taxon>Alphaproteobacteria</taxon>
        <taxon>Rhodospirillales</taxon>
        <taxon>Azospirillaceae</taxon>
        <taxon>Azospirillum</taxon>
    </lineage>
</organism>
<keyword evidence="8" id="KW-1133">Transmembrane helix</keyword>
<dbReference type="RefSeq" id="WP_306703684.1">
    <property type="nucleotide sequence ID" value="NZ_JAUJFI010000007.1"/>
</dbReference>
<dbReference type="InterPro" id="IPR051045">
    <property type="entry name" value="TonB-dependent_transducer"/>
</dbReference>
<protein>
    <submittedName>
        <fullName evidence="12">Energy transducer TonB</fullName>
    </submittedName>
</protein>
<comment type="caution">
    <text evidence="12">The sequence shown here is derived from an EMBL/GenBank/DDBJ whole genome shotgun (WGS) entry which is preliminary data.</text>
</comment>
<evidence type="ECO:0000313" key="13">
    <source>
        <dbReference type="Proteomes" id="UP001227317"/>
    </source>
</evidence>
<reference evidence="12 13" key="1">
    <citation type="submission" date="2023-06" db="EMBL/GenBank/DDBJ databases">
        <title>Azospirillum isscasensis sp.nov, a bacterium isolated from rhizosphere soil of rice.</title>
        <authorList>
            <person name="Wang H."/>
        </authorList>
    </citation>
    <scope>NUCLEOTIDE SEQUENCE [LARGE SCALE GENOMIC DNA]</scope>
    <source>
        <strain evidence="12 13">C340-1</strain>
    </source>
</reference>
<feature type="domain" description="TonB C-terminal" evidence="11">
    <location>
        <begin position="194"/>
        <end position="285"/>
    </location>
</feature>
<evidence type="ECO:0000256" key="6">
    <source>
        <dbReference type="ARBA" id="ARBA00022692"/>
    </source>
</evidence>
<feature type="compositionally biased region" description="Basic and acidic residues" evidence="10">
    <location>
        <begin position="134"/>
        <end position="156"/>
    </location>
</feature>
<evidence type="ECO:0000256" key="1">
    <source>
        <dbReference type="ARBA" id="ARBA00004383"/>
    </source>
</evidence>
<feature type="compositionally biased region" description="Pro residues" evidence="10">
    <location>
        <begin position="107"/>
        <end position="130"/>
    </location>
</feature>
<evidence type="ECO:0000256" key="3">
    <source>
        <dbReference type="ARBA" id="ARBA00022448"/>
    </source>
</evidence>